<organism evidence="1 2">
    <name type="scientific">Sanguibacter inulinus</name>
    <dbReference type="NCBI Taxonomy" id="60922"/>
    <lineage>
        <taxon>Bacteria</taxon>
        <taxon>Bacillati</taxon>
        <taxon>Actinomycetota</taxon>
        <taxon>Actinomycetes</taxon>
        <taxon>Micrococcales</taxon>
        <taxon>Sanguibacteraceae</taxon>
        <taxon>Sanguibacter</taxon>
    </lineage>
</organism>
<keyword evidence="2" id="KW-1185">Reference proteome</keyword>
<evidence type="ECO:0000313" key="2">
    <source>
        <dbReference type="Proteomes" id="UP000561011"/>
    </source>
</evidence>
<proteinExistence type="predicted"/>
<reference evidence="1 2" key="1">
    <citation type="submission" date="2020-07" db="EMBL/GenBank/DDBJ databases">
        <title>MOT database genomes.</title>
        <authorList>
            <person name="Joseph S."/>
            <person name="Aduse-Opoku J."/>
            <person name="Hashim A."/>
            <person name="Wade W."/>
            <person name="Curtis M."/>
        </authorList>
    </citation>
    <scope>NUCLEOTIDE SEQUENCE [LARGE SCALE GENOMIC DNA]</scope>
    <source>
        <strain evidence="1 2">DSM 100099</strain>
    </source>
</reference>
<protein>
    <submittedName>
        <fullName evidence="1">Uncharacterized protein</fullName>
    </submittedName>
</protein>
<comment type="caution">
    <text evidence="1">The sequence shown here is derived from an EMBL/GenBank/DDBJ whole genome shotgun (WGS) entry which is preliminary data.</text>
</comment>
<dbReference type="Proteomes" id="UP000561011">
    <property type="component" value="Unassembled WGS sequence"/>
</dbReference>
<dbReference type="RefSeq" id="WP_179911994.1">
    <property type="nucleotide sequence ID" value="NZ_JACBYE010000001.1"/>
</dbReference>
<gene>
    <name evidence="1" type="ORF">HZZ10_00350</name>
</gene>
<evidence type="ECO:0000313" key="1">
    <source>
        <dbReference type="EMBL" id="NYS91990.1"/>
    </source>
</evidence>
<dbReference type="AlphaFoldDB" id="A0A853EN66"/>
<accession>A0A853EN66</accession>
<dbReference type="EMBL" id="JACBYE010000001">
    <property type="protein sequence ID" value="NYS91990.1"/>
    <property type="molecule type" value="Genomic_DNA"/>
</dbReference>
<name>A0A853EN66_9MICO</name>
<sequence>MHSTDGTCAPARSGRVRIMAAGGVLVAAGVLLSAATLADVADTLVTMDGSRSTFDILVAGSATPEWSPVPTDWQQGNVEALTITLFDGHGGGALLAPGGAIAVRVAALNASPRVAASLRLTIVDPDPRSDGVDPVTGNRTELFDELVFTVRHGETVLLDRIPARDLSTYTWGTALPAGGSTVLDVTIEMPATLGNEWQLAATDVQFAFVAVNA</sequence>